<proteinExistence type="predicted"/>
<evidence type="ECO:0000313" key="1">
    <source>
        <dbReference type="EMBL" id="GEU55702.1"/>
    </source>
</evidence>
<dbReference type="EMBL" id="BKCJ010003539">
    <property type="protein sequence ID" value="GEU55702.1"/>
    <property type="molecule type" value="Genomic_DNA"/>
</dbReference>
<reference evidence="1" key="1">
    <citation type="journal article" date="2019" name="Sci. Rep.">
        <title>Draft genome of Tanacetum cinerariifolium, the natural source of mosquito coil.</title>
        <authorList>
            <person name="Yamashiro T."/>
            <person name="Shiraishi A."/>
            <person name="Satake H."/>
            <person name="Nakayama K."/>
        </authorList>
    </citation>
    <scope>NUCLEOTIDE SEQUENCE</scope>
</reference>
<organism evidence="1">
    <name type="scientific">Tanacetum cinerariifolium</name>
    <name type="common">Dalmatian daisy</name>
    <name type="synonym">Chrysanthemum cinerariifolium</name>
    <dbReference type="NCBI Taxonomy" id="118510"/>
    <lineage>
        <taxon>Eukaryota</taxon>
        <taxon>Viridiplantae</taxon>
        <taxon>Streptophyta</taxon>
        <taxon>Embryophyta</taxon>
        <taxon>Tracheophyta</taxon>
        <taxon>Spermatophyta</taxon>
        <taxon>Magnoliopsida</taxon>
        <taxon>eudicotyledons</taxon>
        <taxon>Gunneridae</taxon>
        <taxon>Pentapetalae</taxon>
        <taxon>asterids</taxon>
        <taxon>campanulids</taxon>
        <taxon>Asterales</taxon>
        <taxon>Asteraceae</taxon>
        <taxon>Asteroideae</taxon>
        <taxon>Anthemideae</taxon>
        <taxon>Anthemidinae</taxon>
        <taxon>Tanacetum</taxon>
    </lineage>
</organism>
<protein>
    <submittedName>
        <fullName evidence="1">Negative regulator of systemic acquired resistance</fullName>
    </submittedName>
</protein>
<gene>
    <name evidence="1" type="ORF">Tci_027680</name>
</gene>
<dbReference type="AlphaFoldDB" id="A0A6L2L4P5"/>
<accession>A0A6L2L4P5</accession>
<sequence length="115" mass="13025">MEIILEELTYDKNILVLFFQALDKPKPKPNMAAQYLQNYIPKPIKTQKKRLGNFLEIQKRLGNFIGNVLNIRETAWKRFGGVSVPTPFPNGNVSLEGVSVLQSTPGVSKLFCFLD</sequence>
<comment type="caution">
    <text evidence="1">The sequence shown here is derived from an EMBL/GenBank/DDBJ whole genome shotgun (WGS) entry which is preliminary data.</text>
</comment>
<name>A0A6L2L4P5_TANCI</name>